<reference evidence="2 3" key="2">
    <citation type="journal article" date="2019" name="G3 (Bethesda)">
        <title>Hybrid Assembly of the Genome of the Entomopathogenic Nematode Steinernema carpocapsae Identifies the X-Chromosome.</title>
        <authorList>
            <person name="Serra L."/>
            <person name="Macchietto M."/>
            <person name="Macias-Munoz A."/>
            <person name="McGill C.J."/>
            <person name="Rodriguez I.M."/>
            <person name="Rodriguez B."/>
            <person name="Murad R."/>
            <person name="Mortazavi A."/>
        </authorList>
    </citation>
    <scope>NUCLEOTIDE SEQUENCE [LARGE SCALE GENOMIC DNA]</scope>
    <source>
        <strain evidence="2 3">ALL</strain>
    </source>
</reference>
<keyword evidence="3" id="KW-1185">Reference proteome</keyword>
<organism evidence="2 3">
    <name type="scientific">Steinernema carpocapsae</name>
    <name type="common">Entomopathogenic nematode</name>
    <dbReference type="NCBI Taxonomy" id="34508"/>
    <lineage>
        <taxon>Eukaryota</taxon>
        <taxon>Metazoa</taxon>
        <taxon>Ecdysozoa</taxon>
        <taxon>Nematoda</taxon>
        <taxon>Chromadorea</taxon>
        <taxon>Rhabditida</taxon>
        <taxon>Tylenchina</taxon>
        <taxon>Panagrolaimomorpha</taxon>
        <taxon>Strongyloidoidea</taxon>
        <taxon>Steinernematidae</taxon>
        <taxon>Steinernema</taxon>
    </lineage>
</organism>
<dbReference type="EMBL" id="AZBU02000002">
    <property type="protein sequence ID" value="TKR95790.1"/>
    <property type="molecule type" value="Genomic_DNA"/>
</dbReference>
<protein>
    <recommendedName>
        <fullName evidence="4">Secreted protein</fullName>
    </recommendedName>
</protein>
<comment type="caution">
    <text evidence="2">The sequence shown here is derived from an EMBL/GenBank/DDBJ whole genome shotgun (WGS) entry which is preliminary data.</text>
</comment>
<sequence>MQKTLLLLFHLFITPALTIKCYVHKRGSCQRGILDRPEKKYCWKRIGKSTQDTTYRILQTMIASTSLFQIVVVTRICVALSQELVFDWLG</sequence>
<keyword evidence="1" id="KW-0732">Signal</keyword>
<proteinExistence type="predicted"/>
<accession>A0A4U5PH13</accession>
<dbReference type="AlphaFoldDB" id="A0A4U5PH13"/>
<feature type="signal peptide" evidence="1">
    <location>
        <begin position="1"/>
        <end position="18"/>
    </location>
</feature>
<evidence type="ECO:0000313" key="3">
    <source>
        <dbReference type="Proteomes" id="UP000298663"/>
    </source>
</evidence>
<gene>
    <name evidence="2" type="ORF">L596_009914</name>
</gene>
<evidence type="ECO:0008006" key="4">
    <source>
        <dbReference type="Google" id="ProtNLM"/>
    </source>
</evidence>
<feature type="chain" id="PRO_5020637254" description="Secreted protein" evidence="1">
    <location>
        <begin position="19"/>
        <end position="90"/>
    </location>
</feature>
<name>A0A4U5PH13_STECR</name>
<reference evidence="2 3" key="1">
    <citation type="journal article" date="2015" name="Genome Biol.">
        <title>Comparative genomics of Steinernema reveals deeply conserved gene regulatory networks.</title>
        <authorList>
            <person name="Dillman A.R."/>
            <person name="Macchietto M."/>
            <person name="Porter C.F."/>
            <person name="Rogers A."/>
            <person name="Williams B."/>
            <person name="Antoshechkin I."/>
            <person name="Lee M.M."/>
            <person name="Goodwin Z."/>
            <person name="Lu X."/>
            <person name="Lewis E.E."/>
            <person name="Goodrich-Blair H."/>
            <person name="Stock S.P."/>
            <person name="Adams B.J."/>
            <person name="Sternberg P.W."/>
            <person name="Mortazavi A."/>
        </authorList>
    </citation>
    <scope>NUCLEOTIDE SEQUENCE [LARGE SCALE GENOMIC DNA]</scope>
    <source>
        <strain evidence="2 3">ALL</strain>
    </source>
</reference>
<dbReference type="Proteomes" id="UP000298663">
    <property type="component" value="Unassembled WGS sequence"/>
</dbReference>
<evidence type="ECO:0000256" key="1">
    <source>
        <dbReference type="SAM" id="SignalP"/>
    </source>
</evidence>
<evidence type="ECO:0000313" key="2">
    <source>
        <dbReference type="EMBL" id="TKR95790.1"/>
    </source>
</evidence>